<evidence type="ECO:0000313" key="4">
    <source>
        <dbReference type="WBParaSite" id="HNAJ_0001299801-mRNA-1"/>
    </source>
</evidence>
<dbReference type="WBParaSite" id="HNAJ_0001375601-mRNA-1">
    <property type="protein sequence ID" value="HNAJ_0001375601-mRNA-1"/>
    <property type="gene ID" value="HNAJ_0001375601"/>
</dbReference>
<evidence type="ECO:0000313" key="1">
    <source>
        <dbReference type="EMBL" id="VDO14590.1"/>
    </source>
</evidence>
<reference evidence="1 3" key="2">
    <citation type="submission" date="2018-11" db="EMBL/GenBank/DDBJ databases">
        <authorList>
            <consortium name="Pathogen Informatics"/>
        </authorList>
    </citation>
    <scope>NUCLEOTIDE SEQUENCE [LARGE SCALE GENOMIC DNA]</scope>
</reference>
<gene>
    <name evidence="1" type="ORF">HNAJ_LOCUS12972</name>
    <name evidence="2" type="ORF">HNAJ_LOCUS13730</name>
</gene>
<dbReference type="EMBL" id="UZAE01014838">
    <property type="protein sequence ID" value="VDO14590.1"/>
    <property type="molecule type" value="Genomic_DNA"/>
</dbReference>
<dbReference type="InterPro" id="IPR014718">
    <property type="entry name" value="GH-type_carb-bd"/>
</dbReference>
<dbReference type="Gene3D" id="2.70.98.10">
    <property type="match status" value="1"/>
</dbReference>
<sequence length="70" mass="7882">MPKANLLSLFYHGTMLSRLGYCVKLKVVSADGGDGFPGNLTVYITYRLSENEEDQRVSLLIDYLPPPQYI</sequence>
<dbReference type="OrthoDB" id="274691at2759"/>
<evidence type="ECO:0000313" key="5">
    <source>
        <dbReference type="WBParaSite" id="HNAJ_0001375601-mRNA-1"/>
    </source>
</evidence>
<protein>
    <submittedName>
        <fullName evidence="1 4">Uncharacterized protein</fullName>
    </submittedName>
</protein>
<dbReference type="GO" id="GO:0030246">
    <property type="term" value="F:carbohydrate binding"/>
    <property type="evidence" value="ECO:0007669"/>
    <property type="project" value="InterPro"/>
</dbReference>
<reference evidence="4 5" key="1">
    <citation type="submission" date="2017-02" db="UniProtKB">
        <authorList>
            <consortium name="WormBaseParasite"/>
        </authorList>
    </citation>
    <scope>IDENTIFICATION</scope>
</reference>
<keyword evidence="3" id="KW-1185">Reference proteome</keyword>
<dbReference type="GO" id="GO:0003824">
    <property type="term" value="F:catalytic activity"/>
    <property type="evidence" value="ECO:0007669"/>
    <property type="project" value="InterPro"/>
</dbReference>
<proteinExistence type="predicted"/>
<dbReference type="GO" id="GO:0005975">
    <property type="term" value="P:carbohydrate metabolic process"/>
    <property type="evidence" value="ECO:0007669"/>
    <property type="project" value="InterPro"/>
</dbReference>
<organism evidence="5">
    <name type="scientific">Rodentolepis nana</name>
    <name type="common">Dwarf tapeworm</name>
    <name type="synonym">Hymenolepis nana</name>
    <dbReference type="NCBI Taxonomy" id="102285"/>
    <lineage>
        <taxon>Eukaryota</taxon>
        <taxon>Metazoa</taxon>
        <taxon>Spiralia</taxon>
        <taxon>Lophotrochozoa</taxon>
        <taxon>Platyhelminthes</taxon>
        <taxon>Cestoda</taxon>
        <taxon>Eucestoda</taxon>
        <taxon>Cyclophyllidea</taxon>
        <taxon>Hymenolepididae</taxon>
        <taxon>Rodentolepis</taxon>
    </lineage>
</organism>
<dbReference type="AlphaFoldDB" id="A0A0R3U0V7"/>
<dbReference type="STRING" id="102285.A0A0R3U0V7"/>
<dbReference type="InterPro" id="IPR011013">
    <property type="entry name" value="Gal_mutarotase_sf_dom"/>
</dbReference>
<dbReference type="EMBL" id="UZAE01015988">
    <property type="protein sequence ID" value="VDO16883.1"/>
    <property type="molecule type" value="Genomic_DNA"/>
</dbReference>
<evidence type="ECO:0000313" key="2">
    <source>
        <dbReference type="EMBL" id="VDO16883.1"/>
    </source>
</evidence>
<evidence type="ECO:0000313" key="3">
    <source>
        <dbReference type="Proteomes" id="UP000278807"/>
    </source>
</evidence>
<accession>A0A0R3U0V7</accession>
<dbReference type="WBParaSite" id="HNAJ_0001299801-mRNA-1">
    <property type="protein sequence ID" value="HNAJ_0001299801-mRNA-1"/>
    <property type="gene ID" value="HNAJ_0001299801"/>
</dbReference>
<dbReference type="Proteomes" id="UP000278807">
    <property type="component" value="Unassembled WGS sequence"/>
</dbReference>
<dbReference type="SUPFAM" id="SSF74650">
    <property type="entry name" value="Galactose mutarotase-like"/>
    <property type="match status" value="1"/>
</dbReference>
<name>A0A0R3U0V7_RODNA</name>